<protein>
    <submittedName>
        <fullName evidence="1">Uncharacterized protein</fullName>
    </submittedName>
</protein>
<organism evidence="1 2">
    <name type="scientific">Linnemannia hyalina</name>
    <dbReference type="NCBI Taxonomy" id="64524"/>
    <lineage>
        <taxon>Eukaryota</taxon>
        <taxon>Fungi</taxon>
        <taxon>Fungi incertae sedis</taxon>
        <taxon>Mucoromycota</taxon>
        <taxon>Mortierellomycotina</taxon>
        <taxon>Mortierellomycetes</taxon>
        <taxon>Mortierellales</taxon>
        <taxon>Mortierellaceae</taxon>
        <taxon>Linnemannia</taxon>
    </lineage>
</organism>
<name>A0A9P7Y2M8_9FUNG</name>
<sequence length="183" mass="20966">MAMLPRIPFKNYSKHSQQSPIPHNQWQPTNPSRTLRSNAANYCAVVEYVRCLLYARWPSVNSCSIMIPEHFVLAGRHSMLLMNENVRYLDISDCSMDTFVKQSGGTREFLPYLGGVRGRIHRQCLDTNEALPNRRNKESYRNFALCLQHSVRVYLIDDNSITVLSGIMGAIPFMELNLIKSSL</sequence>
<accession>A0A9P7Y2M8</accession>
<dbReference type="OrthoDB" id="2409254at2759"/>
<dbReference type="Proteomes" id="UP000707451">
    <property type="component" value="Unassembled WGS sequence"/>
</dbReference>
<dbReference type="EMBL" id="JAHRHY010000002">
    <property type="protein sequence ID" value="KAG9071661.1"/>
    <property type="molecule type" value="Genomic_DNA"/>
</dbReference>
<evidence type="ECO:0000313" key="2">
    <source>
        <dbReference type="Proteomes" id="UP000707451"/>
    </source>
</evidence>
<evidence type="ECO:0000313" key="1">
    <source>
        <dbReference type="EMBL" id="KAG9071661.1"/>
    </source>
</evidence>
<proteinExistence type="predicted"/>
<dbReference type="AlphaFoldDB" id="A0A9P7Y2M8"/>
<keyword evidence="2" id="KW-1185">Reference proteome</keyword>
<reference evidence="1" key="1">
    <citation type="submission" date="2021-06" db="EMBL/GenBank/DDBJ databases">
        <title>Genome Sequence of Mortierella hyaline Strain SCG-10, a Cold-Adapted, Nitrate-Reducing Fungus Isolated from Soil in Minnesota, USA.</title>
        <authorList>
            <person name="Aldossari N."/>
        </authorList>
    </citation>
    <scope>NUCLEOTIDE SEQUENCE</scope>
    <source>
        <strain evidence="1">SCG-10</strain>
    </source>
</reference>
<comment type="caution">
    <text evidence="1">The sequence shown here is derived from an EMBL/GenBank/DDBJ whole genome shotgun (WGS) entry which is preliminary data.</text>
</comment>
<gene>
    <name evidence="1" type="ORF">KI688_005874</name>
</gene>